<evidence type="ECO:0000256" key="4">
    <source>
        <dbReference type="ARBA" id="ARBA00022692"/>
    </source>
</evidence>
<dbReference type="PANTHER" id="PTHR37937:SF1">
    <property type="entry name" value="CONJUGATIVE TRANSFER: DNA TRANSPORT"/>
    <property type="match status" value="1"/>
</dbReference>
<keyword evidence="3" id="KW-1003">Cell membrane</keyword>
<keyword evidence="5 7" id="KW-1133">Transmembrane helix</keyword>
<dbReference type="OrthoDB" id="9759295at2"/>
<evidence type="ECO:0000256" key="3">
    <source>
        <dbReference type="ARBA" id="ARBA00022475"/>
    </source>
</evidence>
<evidence type="ECO:0000256" key="7">
    <source>
        <dbReference type="SAM" id="Phobius"/>
    </source>
</evidence>
<evidence type="ECO:0000313" key="9">
    <source>
        <dbReference type="Proteomes" id="UP000198339"/>
    </source>
</evidence>
<evidence type="ECO:0000256" key="1">
    <source>
        <dbReference type="ARBA" id="ARBA00004651"/>
    </source>
</evidence>
<organism evidence="8 9">
    <name type="scientific">Sphingopyxis indica</name>
    <dbReference type="NCBI Taxonomy" id="436663"/>
    <lineage>
        <taxon>Bacteria</taxon>
        <taxon>Pseudomonadati</taxon>
        <taxon>Pseudomonadota</taxon>
        <taxon>Alphaproteobacteria</taxon>
        <taxon>Sphingomonadales</taxon>
        <taxon>Sphingomonadaceae</taxon>
        <taxon>Sphingopyxis</taxon>
    </lineage>
</organism>
<protein>
    <submittedName>
        <fullName evidence="8">Type IV secretion system protein VirD4</fullName>
    </submittedName>
</protein>
<feature type="transmembrane region" description="Helical" evidence="7">
    <location>
        <begin position="43"/>
        <end position="62"/>
    </location>
</feature>
<keyword evidence="4 7" id="KW-0812">Transmembrane</keyword>
<dbReference type="Gene3D" id="3.40.50.300">
    <property type="entry name" value="P-loop containing nucleotide triphosphate hydrolases"/>
    <property type="match status" value="1"/>
</dbReference>
<dbReference type="EMBL" id="FZPA01000008">
    <property type="protein sequence ID" value="SNS97716.1"/>
    <property type="molecule type" value="Genomic_DNA"/>
</dbReference>
<dbReference type="InterPro" id="IPR003688">
    <property type="entry name" value="TraG/VirD4"/>
</dbReference>
<dbReference type="PANTHER" id="PTHR37937">
    <property type="entry name" value="CONJUGATIVE TRANSFER: DNA TRANSPORT"/>
    <property type="match status" value="1"/>
</dbReference>
<dbReference type="SUPFAM" id="SSF52540">
    <property type="entry name" value="P-loop containing nucleoside triphosphate hydrolases"/>
    <property type="match status" value="1"/>
</dbReference>
<dbReference type="InterPro" id="IPR027417">
    <property type="entry name" value="P-loop_NTPase"/>
</dbReference>
<reference evidence="8 9" key="1">
    <citation type="submission" date="2017-06" db="EMBL/GenBank/DDBJ databases">
        <authorList>
            <person name="Kim H.J."/>
            <person name="Triplett B.A."/>
        </authorList>
    </citation>
    <scope>NUCLEOTIDE SEQUENCE [LARGE SCALE GENOMIC DNA]</scope>
    <source>
        <strain evidence="8 9">DS15</strain>
    </source>
</reference>
<proteinExistence type="inferred from homology"/>
<evidence type="ECO:0000256" key="6">
    <source>
        <dbReference type="ARBA" id="ARBA00023136"/>
    </source>
</evidence>
<sequence>MSATKILWGQIIAVFLIVLAGVWGATQWTAAALAYQPELGPPWFVAFDQPVYLPPAFFWWWFSFDAYAPEIFRTGAFIAGSGGFASIAVAIAMSVWRAREMKNAETYGSARWASEREVRAAGLLDSDGVVLGKLGRDFLRHDGPEHVLCFAPTRSGKGVGLVIPSLLTWPGSAIVHDIKGENWQLTAGFRARHGRVLLFDPTNAASTAYNPLLEVRRGQWEVRDVQNVADVLVDPEGSLERRNHWEKTSHALLVGAILHVLYAEPDKTLAGVASFLSDPSRTIEQTLAAMMATPHLGEAGVHPVVASAARELLNKSDNERSGVLSTAMSFLGLYRDPVVAKVTRACEWRISDLVEGERPATLYLVVPPSDISRTKPLIRLILNQIGRRLTEELTPKRNRHRVLLMLDEFPALGRLDFFESALAFMAGYGLKSFLIAQSLNQIEKAYGPNNAILDNCHVRVSFATNDERTAKRVSDALGTATEMRAMKNYAGHRLSPWLGHLMVSRQETGRQLLTPGEVMQLPPDDEIVMVAGVPPIRAKKARYFTDRRFTERLVDAPALKAGKVRSDDWTGKQAAADASQVARIVLNAEDAANGGLRREPELHEHIAAEPKDVSPAEEFAIVEDDPDEVARASALRRKAKGLARQASLDPNDGIHL</sequence>
<dbReference type="Pfam" id="PF02534">
    <property type="entry name" value="T4SS-DNA_transf"/>
    <property type="match status" value="1"/>
</dbReference>
<comment type="subcellular location">
    <subcellularLocation>
        <location evidence="1">Cell membrane</location>
        <topology evidence="1">Multi-pass membrane protein</topology>
    </subcellularLocation>
</comment>
<dbReference type="NCBIfam" id="NF010450">
    <property type="entry name" value="PRK13876.1"/>
    <property type="match status" value="1"/>
</dbReference>
<evidence type="ECO:0000256" key="5">
    <source>
        <dbReference type="ARBA" id="ARBA00022989"/>
    </source>
</evidence>
<dbReference type="InterPro" id="IPR051539">
    <property type="entry name" value="T4SS-coupling_protein"/>
</dbReference>
<gene>
    <name evidence="8" type="ORF">SAMN06295955_108189</name>
</gene>
<dbReference type="Proteomes" id="UP000198339">
    <property type="component" value="Unassembled WGS sequence"/>
</dbReference>
<dbReference type="CDD" id="cd01127">
    <property type="entry name" value="TrwB_TraG_TraD_VirD4"/>
    <property type="match status" value="1"/>
</dbReference>
<keyword evidence="9" id="KW-1185">Reference proteome</keyword>
<evidence type="ECO:0000256" key="2">
    <source>
        <dbReference type="ARBA" id="ARBA00008806"/>
    </source>
</evidence>
<accession>A0A239IVC0</accession>
<comment type="similarity">
    <text evidence="2">Belongs to the VirD4/TraG family.</text>
</comment>
<evidence type="ECO:0000313" key="8">
    <source>
        <dbReference type="EMBL" id="SNS97716.1"/>
    </source>
</evidence>
<keyword evidence="6 7" id="KW-0472">Membrane</keyword>
<dbReference type="RefSeq" id="WP_089216289.1">
    <property type="nucleotide sequence ID" value="NZ_FZPA01000008.1"/>
</dbReference>
<dbReference type="GO" id="GO:0005886">
    <property type="term" value="C:plasma membrane"/>
    <property type="evidence" value="ECO:0007669"/>
    <property type="project" value="UniProtKB-SubCell"/>
</dbReference>
<dbReference type="AlphaFoldDB" id="A0A239IVC0"/>
<feature type="transmembrane region" description="Helical" evidence="7">
    <location>
        <begin position="74"/>
        <end position="96"/>
    </location>
</feature>
<name>A0A239IVC0_9SPHN</name>